<dbReference type="CDD" id="cd03713">
    <property type="entry name" value="EFG_mtEFG_C"/>
    <property type="match status" value="1"/>
</dbReference>
<feature type="binding site" evidence="8">
    <location>
        <begin position="138"/>
        <end position="141"/>
    </location>
    <ligand>
        <name>GTP</name>
        <dbReference type="ChEBI" id="CHEBI:37565"/>
    </ligand>
</feature>
<gene>
    <name evidence="8" type="primary">fusA</name>
    <name evidence="10" type="ORF">BSZ36_12500</name>
</gene>
<comment type="similarity">
    <text evidence="1 8">Belongs to the TRAFAC class translation factor GTPase superfamily. Classic translation factor GTPase family. EF-G/EF-2 subfamily.</text>
</comment>
<dbReference type="HAMAP" id="MF_00054_B">
    <property type="entry name" value="EF_G_EF_2_B"/>
    <property type="match status" value="1"/>
</dbReference>
<dbReference type="FunFam" id="2.40.30.10:FF:000006">
    <property type="entry name" value="Elongation factor G"/>
    <property type="match status" value="1"/>
</dbReference>
<accession>A0A259U149</accession>
<keyword evidence="4 8" id="KW-0251">Elongation factor</keyword>
<dbReference type="InterPro" id="IPR031157">
    <property type="entry name" value="G_TR_CS"/>
</dbReference>
<name>A0A259U149_9BACT</name>
<proteinExistence type="inferred from homology"/>
<dbReference type="OrthoDB" id="9801591at2"/>
<dbReference type="NCBIfam" id="NF009379">
    <property type="entry name" value="PRK12740.1-3"/>
    <property type="match status" value="1"/>
</dbReference>
<evidence type="ECO:0000256" key="8">
    <source>
        <dbReference type="HAMAP-Rule" id="MF_00054"/>
    </source>
</evidence>
<keyword evidence="11" id="KW-1185">Reference proteome</keyword>
<comment type="function">
    <text evidence="7 8">Catalyzes the GTP-dependent ribosomal translocation step during translation elongation. During this step, the ribosome changes from the pre-translocational (PRE) to the post-translocational (POST) state as the newly formed A-site-bound peptidyl-tRNA and P-site-bound deacylated tRNA move to the P and E sites, respectively. Catalyzes the coordinated movement of the two tRNA molecules, the mRNA and conformational changes in the ribosome.</text>
</comment>
<dbReference type="FunFam" id="3.40.50.300:FF:000029">
    <property type="entry name" value="Elongation factor G"/>
    <property type="match status" value="1"/>
</dbReference>
<dbReference type="SUPFAM" id="SSF50447">
    <property type="entry name" value="Translation proteins"/>
    <property type="match status" value="1"/>
</dbReference>
<dbReference type="GO" id="GO:0003746">
    <property type="term" value="F:translation elongation factor activity"/>
    <property type="evidence" value="ECO:0007669"/>
    <property type="project" value="UniProtKB-UniRule"/>
</dbReference>
<dbReference type="PANTHER" id="PTHR43261">
    <property type="entry name" value="TRANSLATION ELONGATION FACTOR G-RELATED"/>
    <property type="match status" value="1"/>
</dbReference>
<evidence type="ECO:0000256" key="4">
    <source>
        <dbReference type="ARBA" id="ARBA00022768"/>
    </source>
</evidence>
<organism evidence="10 11">
    <name type="scientific">Rubricoccus marinus</name>
    <dbReference type="NCBI Taxonomy" id="716817"/>
    <lineage>
        <taxon>Bacteria</taxon>
        <taxon>Pseudomonadati</taxon>
        <taxon>Rhodothermota</taxon>
        <taxon>Rhodothermia</taxon>
        <taxon>Rhodothermales</taxon>
        <taxon>Rubricoccaceae</taxon>
        <taxon>Rubricoccus</taxon>
    </lineage>
</organism>
<dbReference type="FunFam" id="3.30.70.240:FF:000001">
    <property type="entry name" value="Elongation factor G"/>
    <property type="match status" value="1"/>
</dbReference>
<dbReference type="GO" id="GO:0005525">
    <property type="term" value="F:GTP binding"/>
    <property type="evidence" value="ECO:0007669"/>
    <property type="project" value="UniProtKB-UniRule"/>
</dbReference>
<dbReference type="InterPro" id="IPR004161">
    <property type="entry name" value="EFTu-like_2"/>
</dbReference>
<evidence type="ECO:0000256" key="3">
    <source>
        <dbReference type="ARBA" id="ARBA00022741"/>
    </source>
</evidence>
<dbReference type="GO" id="GO:0032790">
    <property type="term" value="P:ribosome disassembly"/>
    <property type="evidence" value="ECO:0007669"/>
    <property type="project" value="TreeGrafter"/>
</dbReference>
<dbReference type="FunFam" id="3.30.230.10:FF:000003">
    <property type="entry name" value="Elongation factor G"/>
    <property type="match status" value="1"/>
</dbReference>
<dbReference type="SUPFAM" id="SSF52540">
    <property type="entry name" value="P-loop containing nucleoside triphosphate hydrolases"/>
    <property type="match status" value="1"/>
</dbReference>
<dbReference type="InterPro" id="IPR005225">
    <property type="entry name" value="Small_GTP-bd"/>
</dbReference>
<dbReference type="PANTHER" id="PTHR43261:SF1">
    <property type="entry name" value="RIBOSOME-RELEASING FACTOR 2, MITOCHONDRIAL"/>
    <property type="match status" value="1"/>
</dbReference>
<dbReference type="InterPro" id="IPR035647">
    <property type="entry name" value="EFG_III/V"/>
</dbReference>
<dbReference type="Pfam" id="PF00679">
    <property type="entry name" value="EFG_C"/>
    <property type="match status" value="1"/>
</dbReference>
<dbReference type="InterPro" id="IPR014721">
    <property type="entry name" value="Ribsml_uS5_D2-typ_fold_subgr"/>
</dbReference>
<dbReference type="Gene3D" id="2.40.30.10">
    <property type="entry name" value="Translation factors"/>
    <property type="match status" value="1"/>
</dbReference>
<dbReference type="NCBIfam" id="NF009381">
    <property type="entry name" value="PRK12740.1-5"/>
    <property type="match status" value="1"/>
</dbReference>
<feature type="binding site" evidence="8">
    <location>
        <begin position="20"/>
        <end position="27"/>
    </location>
    <ligand>
        <name>GTP</name>
        <dbReference type="ChEBI" id="CHEBI:37565"/>
    </ligand>
</feature>
<dbReference type="FunCoup" id="A0A259U149">
    <property type="interactions" value="554"/>
</dbReference>
<dbReference type="InterPro" id="IPR020568">
    <property type="entry name" value="Ribosomal_Su5_D2-typ_SF"/>
</dbReference>
<dbReference type="InterPro" id="IPR004540">
    <property type="entry name" value="Transl_elong_EFG/EF2"/>
</dbReference>
<dbReference type="FunFam" id="3.30.70.870:FF:000001">
    <property type="entry name" value="Elongation factor G"/>
    <property type="match status" value="1"/>
</dbReference>
<feature type="domain" description="Tr-type G" evidence="9">
    <location>
        <begin position="11"/>
        <end position="286"/>
    </location>
</feature>
<dbReference type="InterPro" id="IPR009000">
    <property type="entry name" value="Transl_B-barrel_sf"/>
</dbReference>
<dbReference type="PROSITE" id="PS51722">
    <property type="entry name" value="G_TR_2"/>
    <property type="match status" value="1"/>
</dbReference>
<dbReference type="Gene3D" id="3.30.70.870">
    <property type="entry name" value="Elongation Factor G (Translational Gtpase), domain 3"/>
    <property type="match status" value="1"/>
</dbReference>
<sequence>MSIHGKQFPLDKTRNIGISAHIDAGKTTTTERILYYTGRLHRIGEVHEGGATMDWMEQEKERGITITSAATTAQWADHRINIIDTPGHVDFTVEVERALRVLDGAVALFCSVGGVEPQSETVWRQMDKYKVPRIAFVNKMDRTGSDFFNAVQMMKDRLGANAVPVQIPIGDGEMFRGVIDLIENKAIVWDEATQGSTWDEIEIPEDLKTEARKWRINLMEAVAEHDDELLMLYLEGETIDPNHIKRIVREATIALDITPVFCGSAFKNKGVQRLLDGVIDFLPSPLDAPPMEGHVPRTDDIVIRKPSPDEPLSAIAFKIATDPYVGKLTFARIYSGTLNKGDSIMNASNEKKERAGRLLFMHANTREDVDQVKAGDICAIVGLKETKTGDTLTDPNAPVVLESMDFPEPVIRIAIEPKTKADIDKLGVGLQKLAEEDPTFKVTTDEETGQTLIAGMGELHLEIIVDRLKREFKVEANVGQPQVSYREALRKEVTHAYTHKKQTGGRGQFAHVEIEFTATEDGTGFEFENGIVGGSIPREFIPSVEKGIKEAMSRGPIAGYPIEGVKARLFDGKFHNVDSDQLSFELAGRMAFREASRLAKPVIMEPIMKVEVITPEEYMGDVIGDLSSRRGQIGTMGQRNDAQVIEAMVPLSEMFGYSTDLRSNTQGRAIYSMQFDHYSEVPQSVAEEIAASMKTEVAA</sequence>
<dbReference type="InterPro" id="IPR000640">
    <property type="entry name" value="EFG_V-like"/>
</dbReference>
<dbReference type="InParanoid" id="A0A259U149"/>
<dbReference type="NCBIfam" id="TIGR00484">
    <property type="entry name" value="EF-G"/>
    <property type="match status" value="1"/>
</dbReference>
<keyword evidence="3 8" id="KW-0547">Nucleotide-binding</keyword>
<dbReference type="GO" id="GO:0003924">
    <property type="term" value="F:GTPase activity"/>
    <property type="evidence" value="ECO:0007669"/>
    <property type="project" value="InterPro"/>
</dbReference>
<dbReference type="CDD" id="cd16262">
    <property type="entry name" value="EFG_III"/>
    <property type="match status" value="1"/>
</dbReference>
<evidence type="ECO:0000313" key="11">
    <source>
        <dbReference type="Proteomes" id="UP000216446"/>
    </source>
</evidence>
<dbReference type="Pfam" id="PF03764">
    <property type="entry name" value="EFG_IV"/>
    <property type="match status" value="1"/>
</dbReference>
<dbReference type="Pfam" id="PF03144">
    <property type="entry name" value="GTP_EFTU_D2"/>
    <property type="match status" value="1"/>
</dbReference>
<evidence type="ECO:0000256" key="1">
    <source>
        <dbReference type="ARBA" id="ARBA00005870"/>
    </source>
</evidence>
<dbReference type="Gene3D" id="3.30.230.10">
    <property type="match status" value="1"/>
</dbReference>
<dbReference type="CDD" id="cd04088">
    <property type="entry name" value="EFG_mtEFG_II"/>
    <property type="match status" value="1"/>
</dbReference>
<dbReference type="SMART" id="SM00889">
    <property type="entry name" value="EFG_IV"/>
    <property type="match status" value="1"/>
</dbReference>
<dbReference type="EMBL" id="MQWB01000001">
    <property type="protein sequence ID" value="OZC03729.1"/>
    <property type="molecule type" value="Genomic_DNA"/>
</dbReference>
<comment type="subcellular location">
    <subcellularLocation>
        <location evidence="8">Cytoplasm</location>
    </subcellularLocation>
</comment>
<dbReference type="InterPro" id="IPR005517">
    <property type="entry name" value="Transl_elong_EFG/EF2_IV"/>
</dbReference>
<evidence type="ECO:0000256" key="2">
    <source>
        <dbReference type="ARBA" id="ARBA00017872"/>
    </source>
</evidence>
<dbReference type="Gene3D" id="3.40.50.300">
    <property type="entry name" value="P-loop containing nucleotide triphosphate hydrolases"/>
    <property type="match status" value="1"/>
</dbReference>
<dbReference type="SUPFAM" id="SSF54211">
    <property type="entry name" value="Ribosomal protein S5 domain 2-like"/>
    <property type="match status" value="1"/>
</dbReference>
<comment type="caution">
    <text evidence="10">The sequence shown here is derived from an EMBL/GenBank/DDBJ whole genome shotgun (WGS) entry which is preliminary data.</text>
</comment>
<dbReference type="PRINTS" id="PR00315">
    <property type="entry name" value="ELONGATNFCT"/>
</dbReference>
<evidence type="ECO:0000313" key="10">
    <source>
        <dbReference type="EMBL" id="OZC03729.1"/>
    </source>
</evidence>
<protein>
    <recommendedName>
        <fullName evidence="2 8">Elongation factor G</fullName>
        <shortName evidence="8">EF-G</shortName>
    </recommendedName>
</protein>
<dbReference type="InterPro" id="IPR000795">
    <property type="entry name" value="T_Tr_GTP-bd_dom"/>
</dbReference>
<dbReference type="PROSITE" id="PS00301">
    <property type="entry name" value="G_TR_1"/>
    <property type="match status" value="1"/>
</dbReference>
<dbReference type="CDD" id="cd01434">
    <property type="entry name" value="EFG_mtEFG1_IV"/>
    <property type="match status" value="1"/>
</dbReference>
<dbReference type="InterPro" id="IPR027417">
    <property type="entry name" value="P-loop_NTPase"/>
</dbReference>
<dbReference type="RefSeq" id="WP_094549421.1">
    <property type="nucleotide sequence ID" value="NZ_MQWB01000001.1"/>
</dbReference>
<keyword evidence="5 8" id="KW-0648">Protein biosynthesis</keyword>
<dbReference type="SMART" id="SM00838">
    <property type="entry name" value="EFG_C"/>
    <property type="match status" value="1"/>
</dbReference>
<reference evidence="10 11" key="1">
    <citation type="submission" date="2016-11" db="EMBL/GenBank/DDBJ databases">
        <title>Study of marine rhodopsin-containing bacteria.</title>
        <authorList>
            <person name="Yoshizawa S."/>
            <person name="Kumagai Y."/>
            <person name="Kogure K."/>
        </authorList>
    </citation>
    <scope>NUCLEOTIDE SEQUENCE [LARGE SCALE GENOMIC DNA]</scope>
    <source>
        <strain evidence="10 11">SG-29</strain>
    </source>
</reference>
<dbReference type="NCBIfam" id="TIGR00231">
    <property type="entry name" value="small_GTP"/>
    <property type="match status" value="1"/>
</dbReference>
<evidence type="ECO:0000259" key="9">
    <source>
        <dbReference type="PROSITE" id="PS51722"/>
    </source>
</evidence>
<keyword evidence="6 8" id="KW-0342">GTP-binding</keyword>
<evidence type="ECO:0000256" key="6">
    <source>
        <dbReference type="ARBA" id="ARBA00023134"/>
    </source>
</evidence>
<dbReference type="CDD" id="cd01886">
    <property type="entry name" value="EF-G"/>
    <property type="match status" value="1"/>
</dbReference>
<dbReference type="Pfam" id="PF00009">
    <property type="entry name" value="GTP_EFTU"/>
    <property type="match status" value="1"/>
</dbReference>
<dbReference type="Pfam" id="PF14492">
    <property type="entry name" value="EFG_III"/>
    <property type="match status" value="1"/>
</dbReference>
<dbReference type="AlphaFoldDB" id="A0A259U149"/>
<evidence type="ECO:0000256" key="7">
    <source>
        <dbReference type="ARBA" id="ARBA00024731"/>
    </source>
</evidence>
<dbReference type="InterPro" id="IPR047872">
    <property type="entry name" value="EFG_IV"/>
</dbReference>
<keyword evidence="8" id="KW-0963">Cytoplasm</keyword>
<dbReference type="InterPro" id="IPR041095">
    <property type="entry name" value="EFG_II"/>
</dbReference>
<dbReference type="Gene3D" id="3.30.70.240">
    <property type="match status" value="1"/>
</dbReference>
<dbReference type="GO" id="GO:0005737">
    <property type="term" value="C:cytoplasm"/>
    <property type="evidence" value="ECO:0007669"/>
    <property type="project" value="UniProtKB-SubCell"/>
</dbReference>
<feature type="binding site" evidence="8">
    <location>
        <begin position="84"/>
        <end position="88"/>
    </location>
    <ligand>
        <name>GTP</name>
        <dbReference type="ChEBI" id="CHEBI:37565"/>
    </ligand>
</feature>
<evidence type="ECO:0000256" key="5">
    <source>
        <dbReference type="ARBA" id="ARBA00022917"/>
    </source>
</evidence>
<dbReference type="InterPro" id="IPR009022">
    <property type="entry name" value="EFG_III"/>
</dbReference>
<dbReference type="Proteomes" id="UP000216446">
    <property type="component" value="Unassembled WGS sequence"/>
</dbReference>
<dbReference type="InterPro" id="IPR035649">
    <property type="entry name" value="EFG_V"/>
</dbReference>
<dbReference type="SUPFAM" id="SSF54980">
    <property type="entry name" value="EF-G C-terminal domain-like"/>
    <property type="match status" value="2"/>
</dbReference>